<dbReference type="Gene3D" id="1.10.10.10">
    <property type="entry name" value="Winged helix-like DNA-binding domain superfamily/Winged helix DNA-binding domain"/>
    <property type="match status" value="1"/>
</dbReference>
<evidence type="ECO:0000256" key="2">
    <source>
        <dbReference type="ARBA" id="ARBA00009543"/>
    </source>
</evidence>
<feature type="region of interest" description="Disordered" evidence="7">
    <location>
        <begin position="10"/>
        <end position="33"/>
    </location>
</feature>
<dbReference type="Pfam" id="PF02270">
    <property type="entry name" value="TFIIF_beta"/>
    <property type="match status" value="1"/>
</dbReference>
<evidence type="ECO:0000256" key="7">
    <source>
        <dbReference type="SAM" id="MobiDB-lite"/>
    </source>
</evidence>
<dbReference type="InterPro" id="IPR040450">
    <property type="entry name" value="TFIIF_beta_HTH"/>
</dbReference>
<feature type="compositionally biased region" description="Basic and acidic residues" evidence="7">
    <location>
        <begin position="166"/>
        <end position="179"/>
    </location>
</feature>
<dbReference type="PANTHER" id="PTHR10445:SF0">
    <property type="entry name" value="GENERAL TRANSCRIPTION FACTOR IIF SUBUNIT 2"/>
    <property type="match status" value="1"/>
</dbReference>
<dbReference type="SUPFAM" id="SSF50916">
    <property type="entry name" value="Rap30/74 interaction domains"/>
    <property type="match status" value="1"/>
</dbReference>
<evidence type="ECO:0000256" key="4">
    <source>
        <dbReference type="ARBA" id="ARBA00023125"/>
    </source>
</evidence>
<reference evidence="9" key="1">
    <citation type="submission" date="2014-09" db="EMBL/GenBank/DDBJ databases">
        <authorList>
            <person name="Magalhaes I.L.F."/>
            <person name="Oliveira U."/>
            <person name="Santos F.R."/>
            <person name="Vidigal T.H.D.A."/>
            <person name="Brescovit A.D."/>
            <person name="Santos A.J."/>
        </authorList>
    </citation>
    <scope>NUCLEOTIDE SEQUENCE</scope>
    <source>
        <tissue evidence="9">Shoot tissue taken approximately 20 cm above the soil surface</tissue>
    </source>
</reference>
<dbReference type="GO" id="GO:0005674">
    <property type="term" value="C:transcription factor TFIIF complex"/>
    <property type="evidence" value="ECO:0007669"/>
    <property type="project" value="InterPro"/>
</dbReference>
<dbReference type="InterPro" id="IPR036390">
    <property type="entry name" value="WH_DNA-bd_sf"/>
</dbReference>
<keyword evidence="6" id="KW-0539">Nucleus</keyword>
<protein>
    <submittedName>
        <fullName evidence="9">ATP binding protein</fullName>
    </submittedName>
</protein>
<keyword evidence="3" id="KW-0805">Transcription regulation</keyword>
<organism evidence="9">
    <name type="scientific">Arundo donax</name>
    <name type="common">Giant reed</name>
    <name type="synonym">Donax arundinaceus</name>
    <dbReference type="NCBI Taxonomy" id="35708"/>
    <lineage>
        <taxon>Eukaryota</taxon>
        <taxon>Viridiplantae</taxon>
        <taxon>Streptophyta</taxon>
        <taxon>Embryophyta</taxon>
        <taxon>Tracheophyta</taxon>
        <taxon>Spermatophyta</taxon>
        <taxon>Magnoliopsida</taxon>
        <taxon>Liliopsida</taxon>
        <taxon>Poales</taxon>
        <taxon>Poaceae</taxon>
        <taxon>PACMAD clade</taxon>
        <taxon>Arundinoideae</taxon>
        <taxon>Arundineae</taxon>
        <taxon>Arundo</taxon>
    </lineage>
</organism>
<dbReference type="EMBL" id="GBRH01173600">
    <property type="protein sequence ID" value="JAE24296.1"/>
    <property type="molecule type" value="Transcribed_RNA"/>
</dbReference>
<comment type="subcellular location">
    <subcellularLocation>
        <location evidence="1">Nucleus</location>
    </subcellularLocation>
</comment>
<comment type="similarity">
    <text evidence="2">Belongs to the TFIIF beta subunit family.</text>
</comment>
<dbReference type="PANTHER" id="PTHR10445">
    <property type="entry name" value="GENERAL TRANSCRIPTION FACTOR IIF SUBUNIT 2"/>
    <property type="match status" value="1"/>
</dbReference>
<feature type="domain" description="TFIIF beta subunit HTH" evidence="8">
    <location>
        <begin position="173"/>
        <end position="226"/>
    </location>
</feature>
<accession>A0A0A9GP17</accession>
<name>A0A0A9GP17_ARUDO</name>
<feature type="region of interest" description="Disordered" evidence="7">
    <location>
        <begin position="140"/>
        <end position="206"/>
    </location>
</feature>
<sequence>MDLVVWKVYNEVPDSDDDETSAANPNPNPAVGKAVLSLDPLRSDEQPLQLKMEMAQADNVNTPKSYSLNISEEFVPMSAFSESTKGKLTCEGMTKNKFDMEPHKENLADYGKLCHERTRKSMIKARKVQVLENDHGISAGPMSGMVGLAPSGSKENKKPKLTAKPSDVKRTPMDSRELENIQYKLFDRQPNGPLKQLKQEPDQPEQLLKEIQNDTCVYNKGGPNQGNA</sequence>
<keyword evidence="4" id="KW-0238">DNA-binding</keyword>
<dbReference type="SUPFAM" id="SSF46785">
    <property type="entry name" value="Winged helix' DNA-binding domain"/>
    <property type="match status" value="1"/>
</dbReference>
<keyword evidence="5" id="KW-0804">Transcription</keyword>
<dbReference type="InterPro" id="IPR036388">
    <property type="entry name" value="WH-like_DNA-bd_sf"/>
</dbReference>
<dbReference type="GO" id="GO:0006367">
    <property type="term" value="P:transcription initiation at RNA polymerase II promoter"/>
    <property type="evidence" value="ECO:0007669"/>
    <property type="project" value="InterPro"/>
</dbReference>
<dbReference type="AlphaFoldDB" id="A0A0A9GP17"/>
<evidence type="ECO:0000256" key="6">
    <source>
        <dbReference type="ARBA" id="ARBA00023242"/>
    </source>
</evidence>
<evidence type="ECO:0000256" key="1">
    <source>
        <dbReference type="ARBA" id="ARBA00004123"/>
    </source>
</evidence>
<feature type="compositionally biased region" description="Basic and acidic residues" evidence="7">
    <location>
        <begin position="197"/>
        <end position="206"/>
    </location>
</feature>
<evidence type="ECO:0000256" key="5">
    <source>
        <dbReference type="ARBA" id="ARBA00023163"/>
    </source>
</evidence>
<reference evidence="9" key="2">
    <citation type="journal article" date="2015" name="Data Brief">
        <title>Shoot transcriptome of the giant reed, Arundo donax.</title>
        <authorList>
            <person name="Barrero R.A."/>
            <person name="Guerrero F.D."/>
            <person name="Moolhuijzen P."/>
            <person name="Goolsby J.A."/>
            <person name="Tidwell J."/>
            <person name="Bellgard S.E."/>
            <person name="Bellgard M.I."/>
        </authorList>
    </citation>
    <scope>NUCLEOTIDE SEQUENCE</scope>
    <source>
        <tissue evidence="9">Shoot tissue taken approximately 20 cm above the soil surface</tissue>
    </source>
</reference>
<dbReference type="GO" id="GO:0003677">
    <property type="term" value="F:DNA binding"/>
    <property type="evidence" value="ECO:0007669"/>
    <property type="project" value="UniProtKB-KW"/>
</dbReference>
<evidence type="ECO:0000313" key="9">
    <source>
        <dbReference type="EMBL" id="JAE24296.1"/>
    </source>
</evidence>
<evidence type="ECO:0000259" key="8">
    <source>
        <dbReference type="Pfam" id="PF02270"/>
    </source>
</evidence>
<dbReference type="InterPro" id="IPR011039">
    <property type="entry name" value="TFIIF_interaction"/>
</dbReference>
<proteinExistence type="inferred from homology"/>
<evidence type="ECO:0000256" key="3">
    <source>
        <dbReference type="ARBA" id="ARBA00023015"/>
    </source>
</evidence>
<dbReference type="InterPro" id="IPR003196">
    <property type="entry name" value="TFIIF_beta"/>
</dbReference>